<accession>A0AAV6JSP7</accession>
<organism evidence="2 3">
    <name type="scientific">Rhododendron griersonianum</name>
    <dbReference type="NCBI Taxonomy" id="479676"/>
    <lineage>
        <taxon>Eukaryota</taxon>
        <taxon>Viridiplantae</taxon>
        <taxon>Streptophyta</taxon>
        <taxon>Embryophyta</taxon>
        <taxon>Tracheophyta</taxon>
        <taxon>Spermatophyta</taxon>
        <taxon>Magnoliopsida</taxon>
        <taxon>eudicotyledons</taxon>
        <taxon>Gunneridae</taxon>
        <taxon>Pentapetalae</taxon>
        <taxon>asterids</taxon>
        <taxon>Ericales</taxon>
        <taxon>Ericaceae</taxon>
        <taxon>Ericoideae</taxon>
        <taxon>Rhodoreae</taxon>
        <taxon>Rhododendron</taxon>
    </lineage>
</organism>
<dbReference type="Proteomes" id="UP000823749">
    <property type="component" value="Chromosome 6"/>
</dbReference>
<dbReference type="AlphaFoldDB" id="A0AAV6JSP7"/>
<evidence type="ECO:0000313" key="2">
    <source>
        <dbReference type="EMBL" id="KAG5542895.1"/>
    </source>
</evidence>
<feature type="domain" description="RNase H type-1" evidence="1">
    <location>
        <begin position="118"/>
        <end position="165"/>
    </location>
</feature>
<dbReference type="InterPro" id="IPR002156">
    <property type="entry name" value="RNaseH_domain"/>
</dbReference>
<keyword evidence="3" id="KW-1185">Reference proteome</keyword>
<name>A0AAV6JSP7_9ERIC</name>
<proteinExistence type="predicted"/>
<sequence length="209" mass="24240">MFLTNLGNNLKSGLGNNLNNTDIRRTCSRLESSSREMMFHLYPNFLSLSDYMFWITRSPIAHRAGILGSIRNKSIVILEQSSNTLLNSTYEHVVTNNDGFIEFKSCNSSNTLRFVRFAYEAELVGLLCGIEKYDQKKKKKLVIESDCKTLIHELRLAEEVKKLEWNTSVFSVISSNFFRGLKMSNFHSSIVKAIRFIMSWLSWPFWTRQ</sequence>
<protein>
    <recommendedName>
        <fullName evidence="1">RNase H type-1 domain-containing protein</fullName>
    </recommendedName>
</protein>
<dbReference type="Pfam" id="PF13456">
    <property type="entry name" value="RVT_3"/>
    <property type="match status" value="1"/>
</dbReference>
<dbReference type="GO" id="GO:0004523">
    <property type="term" value="F:RNA-DNA hybrid ribonuclease activity"/>
    <property type="evidence" value="ECO:0007669"/>
    <property type="project" value="InterPro"/>
</dbReference>
<comment type="caution">
    <text evidence="2">The sequence shown here is derived from an EMBL/GenBank/DDBJ whole genome shotgun (WGS) entry which is preliminary data.</text>
</comment>
<dbReference type="EMBL" id="JACTNZ010000006">
    <property type="protein sequence ID" value="KAG5542895.1"/>
    <property type="molecule type" value="Genomic_DNA"/>
</dbReference>
<evidence type="ECO:0000313" key="3">
    <source>
        <dbReference type="Proteomes" id="UP000823749"/>
    </source>
</evidence>
<reference evidence="2 3" key="1">
    <citation type="submission" date="2020-08" db="EMBL/GenBank/DDBJ databases">
        <title>Plant Genome Project.</title>
        <authorList>
            <person name="Zhang R.-G."/>
        </authorList>
    </citation>
    <scope>NUCLEOTIDE SEQUENCE [LARGE SCALE GENOMIC DNA]</scope>
    <source>
        <strain evidence="2">WSP0</strain>
        <tissue evidence="2">Leaf</tissue>
    </source>
</reference>
<gene>
    <name evidence="2" type="ORF">RHGRI_015850</name>
</gene>
<evidence type="ECO:0000259" key="1">
    <source>
        <dbReference type="Pfam" id="PF13456"/>
    </source>
</evidence>
<dbReference type="GO" id="GO:0003676">
    <property type="term" value="F:nucleic acid binding"/>
    <property type="evidence" value="ECO:0007669"/>
    <property type="project" value="InterPro"/>
</dbReference>